<feature type="domain" description="C2H2-type" evidence="12">
    <location>
        <begin position="216"/>
        <end position="243"/>
    </location>
</feature>
<feature type="compositionally biased region" description="Acidic residues" evidence="11">
    <location>
        <begin position="70"/>
        <end position="79"/>
    </location>
</feature>
<dbReference type="InterPro" id="IPR050331">
    <property type="entry name" value="Zinc_finger"/>
</dbReference>
<dbReference type="FunFam" id="3.30.160.60:FF:000100">
    <property type="entry name" value="Zinc finger 45-like"/>
    <property type="match status" value="2"/>
</dbReference>
<dbReference type="GO" id="GO:0003677">
    <property type="term" value="F:DNA binding"/>
    <property type="evidence" value="ECO:0007669"/>
    <property type="project" value="UniProtKB-KW"/>
</dbReference>
<evidence type="ECO:0000313" key="14">
    <source>
        <dbReference type="Proteomes" id="UP000015102"/>
    </source>
</evidence>
<evidence type="ECO:0000313" key="13">
    <source>
        <dbReference type="EnsemblMetazoa" id="MESCA005029-PA"/>
    </source>
</evidence>
<dbReference type="EnsemblMetazoa" id="MESCA005029-RA">
    <property type="protein sequence ID" value="MESCA005029-PA"/>
    <property type="gene ID" value="MESCA005029"/>
</dbReference>
<dbReference type="PROSITE" id="PS50157">
    <property type="entry name" value="ZINC_FINGER_C2H2_2"/>
    <property type="match status" value="9"/>
</dbReference>
<evidence type="ECO:0000256" key="11">
    <source>
        <dbReference type="SAM" id="MobiDB-lite"/>
    </source>
</evidence>
<evidence type="ECO:0000259" key="12">
    <source>
        <dbReference type="PROSITE" id="PS50157"/>
    </source>
</evidence>
<dbReference type="PANTHER" id="PTHR16515:SF49">
    <property type="entry name" value="GASTRULA ZINC FINGER PROTEIN XLCGF49.1-LIKE-RELATED"/>
    <property type="match status" value="1"/>
</dbReference>
<reference evidence="14" key="1">
    <citation type="submission" date="2013-02" db="EMBL/GenBank/DDBJ databases">
        <authorList>
            <person name="Hughes D."/>
        </authorList>
    </citation>
    <scope>NUCLEOTIDE SEQUENCE</scope>
    <source>
        <strain>Durham</strain>
        <strain evidence="14">NC isolate 2 -- Noor lab</strain>
    </source>
</reference>
<keyword evidence="3" id="KW-0677">Repeat</keyword>
<evidence type="ECO:0000256" key="1">
    <source>
        <dbReference type="ARBA" id="ARBA00004123"/>
    </source>
</evidence>
<dbReference type="STRING" id="36166.T1GN85"/>
<dbReference type="AlphaFoldDB" id="T1GN85"/>
<accession>T1GN85</accession>
<keyword evidence="8" id="KW-0804">Transcription</keyword>
<evidence type="ECO:0000256" key="6">
    <source>
        <dbReference type="ARBA" id="ARBA00023015"/>
    </source>
</evidence>
<dbReference type="Proteomes" id="UP000015102">
    <property type="component" value="Unassembled WGS sequence"/>
</dbReference>
<dbReference type="InterPro" id="IPR036236">
    <property type="entry name" value="Znf_C2H2_sf"/>
</dbReference>
<evidence type="ECO:0000256" key="5">
    <source>
        <dbReference type="ARBA" id="ARBA00022833"/>
    </source>
</evidence>
<proteinExistence type="predicted"/>
<dbReference type="FunFam" id="3.30.160.60:FF:000110">
    <property type="entry name" value="Zinc finger protein-like"/>
    <property type="match status" value="1"/>
</dbReference>
<evidence type="ECO:0000256" key="8">
    <source>
        <dbReference type="ARBA" id="ARBA00023163"/>
    </source>
</evidence>
<dbReference type="EMBL" id="CAQQ02197385">
    <property type="status" value="NOT_ANNOTATED_CDS"/>
    <property type="molecule type" value="Genomic_DNA"/>
</dbReference>
<dbReference type="FunFam" id="3.30.160.60:FF:000446">
    <property type="entry name" value="Zinc finger protein"/>
    <property type="match status" value="1"/>
</dbReference>
<feature type="domain" description="C2H2-type" evidence="12">
    <location>
        <begin position="91"/>
        <end position="118"/>
    </location>
</feature>
<feature type="domain" description="C2H2-type" evidence="12">
    <location>
        <begin position="186"/>
        <end position="213"/>
    </location>
</feature>
<keyword evidence="9" id="KW-0539">Nucleus</keyword>
<evidence type="ECO:0000256" key="2">
    <source>
        <dbReference type="ARBA" id="ARBA00022723"/>
    </source>
</evidence>
<dbReference type="PANTHER" id="PTHR16515">
    <property type="entry name" value="PR DOMAIN ZINC FINGER PROTEIN"/>
    <property type="match status" value="1"/>
</dbReference>
<evidence type="ECO:0000256" key="4">
    <source>
        <dbReference type="ARBA" id="ARBA00022771"/>
    </source>
</evidence>
<evidence type="ECO:0000256" key="3">
    <source>
        <dbReference type="ARBA" id="ARBA00022737"/>
    </source>
</evidence>
<dbReference type="Pfam" id="PF00096">
    <property type="entry name" value="zf-C2H2"/>
    <property type="match status" value="7"/>
</dbReference>
<dbReference type="GO" id="GO:0005634">
    <property type="term" value="C:nucleus"/>
    <property type="evidence" value="ECO:0007669"/>
    <property type="project" value="UniProtKB-SubCell"/>
</dbReference>
<dbReference type="Gene3D" id="3.30.160.60">
    <property type="entry name" value="Classic Zinc Finger"/>
    <property type="match status" value="8"/>
</dbReference>
<evidence type="ECO:0000256" key="7">
    <source>
        <dbReference type="ARBA" id="ARBA00023125"/>
    </source>
</evidence>
<keyword evidence="2" id="KW-0479">Metal-binding</keyword>
<feature type="domain" description="C2H2-type" evidence="12">
    <location>
        <begin position="329"/>
        <end position="353"/>
    </location>
</feature>
<keyword evidence="4 10" id="KW-0863">Zinc-finger</keyword>
<dbReference type="SUPFAM" id="SSF57667">
    <property type="entry name" value="beta-beta-alpha zinc fingers"/>
    <property type="match status" value="5"/>
</dbReference>
<evidence type="ECO:0000256" key="9">
    <source>
        <dbReference type="ARBA" id="ARBA00023242"/>
    </source>
</evidence>
<reference evidence="13" key="2">
    <citation type="submission" date="2015-06" db="UniProtKB">
        <authorList>
            <consortium name="EnsemblMetazoa"/>
        </authorList>
    </citation>
    <scope>IDENTIFICATION</scope>
</reference>
<protein>
    <recommendedName>
        <fullName evidence="12">C2H2-type domain-containing protein</fullName>
    </recommendedName>
</protein>
<evidence type="ECO:0000256" key="10">
    <source>
        <dbReference type="PROSITE-ProRule" id="PRU00042"/>
    </source>
</evidence>
<feature type="domain" description="C2H2-type" evidence="12">
    <location>
        <begin position="119"/>
        <end position="142"/>
    </location>
</feature>
<keyword evidence="5" id="KW-0862">Zinc</keyword>
<dbReference type="PROSITE" id="PS00028">
    <property type="entry name" value="ZINC_FINGER_C2H2_1"/>
    <property type="match status" value="8"/>
</dbReference>
<organism evidence="13 14">
    <name type="scientific">Megaselia scalaris</name>
    <name type="common">Humpbacked fly</name>
    <name type="synonym">Phora scalaris</name>
    <dbReference type="NCBI Taxonomy" id="36166"/>
    <lineage>
        <taxon>Eukaryota</taxon>
        <taxon>Metazoa</taxon>
        <taxon>Ecdysozoa</taxon>
        <taxon>Arthropoda</taxon>
        <taxon>Hexapoda</taxon>
        <taxon>Insecta</taxon>
        <taxon>Pterygota</taxon>
        <taxon>Neoptera</taxon>
        <taxon>Endopterygota</taxon>
        <taxon>Diptera</taxon>
        <taxon>Brachycera</taxon>
        <taxon>Muscomorpha</taxon>
        <taxon>Platypezoidea</taxon>
        <taxon>Phoridae</taxon>
        <taxon>Megaseliini</taxon>
        <taxon>Megaselia</taxon>
    </lineage>
</organism>
<keyword evidence="6" id="KW-0805">Transcription regulation</keyword>
<feature type="region of interest" description="Disordered" evidence="11">
    <location>
        <begin position="60"/>
        <end position="82"/>
    </location>
</feature>
<keyword evidence="7" id="KW-0238">DNA-binding</keyword>
<dbReference type="InterPro" id="IPR013087">
    <property type="entry name" value="Znf_C2H2_type"/>
</dbReference>
<feature type="domain" description="C2H2-type" evidence="12">
    <location>
        <begin position="301"/>
        <end position="328"/>
    </location>
</feature>
<feature type="domain" description="C2H2-type" evidence="12">
    <location>
        <begin position="272"/>
        <end position="300"/>
    </location>
</feature>
<feature type="domain" description="C2H2-type" evidence="12">
    <location>
        <begin position="151"/>
        <end position="181"/>
    </location>
</feature>
<name>T1GN85_MEGSC</name>
<keyword evidence="14" id="KW-1185">Reference proteome</keyword>
<dbReference type="SMART" id="SM00355">
    <property type="entry name" value="ZnF_C2H2"/>
    <property type="match status" value="9"/>
</dbReference>
<sequence length="353" mass="41654">MCVNSINTFNSMLKEDPNALQPKQQFLEPVVTKTEVFECENQEEEDDFFNDYVAIEEDFDEKNPLTLRESEDDEEETEDVELHGERKRKYYECPTCAKKFVKEERLGNHMRIHEGLKPFPCNQCHRSYMKLANLNTHIKESHRLNGEKLVIPCTAENCDKTFDKRHSLLAHLRYKHSNKVRPERTYICETCGKTFKTSWSLKEHMYHHSGEKTYPYKCDQCSKRFIAQKAFKEHLLRHSGIKNFECSYCGMKKTTARELRTHLNYHTKEKQWPCPLCPSIFNAKGNLKLHNDRVHLGIKNYNCQYCDQSFSKSETLKHHEMTHTGEKPHGCEICGKRFIQAIALKTHMKTHNK</sequence>
<dbReference type="GO" id="GO:0008270">
    <property type="term" value="F:zinc ion binding"/>
    <property type="evidence" value="ECO:0007669"/>
    <property type="project" value="UniProtKB-KW"/>
</dbReference>
<comment type="subcellular location">
    <subcellularLocation>
        <location evidence="1">Nucleus</location>
    </subcellularLocation>
</comment>
<feature type="domain" description="C2H2-type" evidence="12">
    <location>
        <begin position="244"/>
        <end position="271"/>
    </location>
</feature>
<dbReference type="OMA" id="EVFECEN"/>
<dbReference type="HOGENOM" id="CLU_002678_2_1_1"/>
<dbReference type="GO" id="GO:0010468">
    <property type="term" value="P:regulation of gene expression"/>
    <property type="evidence" value="ECO:0007669"/>
    <property type="project" value="TreeGrafter"/>
</dbReference>